<accession>A0AAD2G624</accession>
<dbReference type="AlphaFoldDB" id="A0AAD2G624"/>
<gene>
    <name evidence="1" type="ORF">CYCCA115_LOCUS20477</name>
</gene>
<evidence type="ECO:0000313" key="1">
    <source>
        <dbReference type="EMBL" id="CAJ1964110.1"/>
    </source>
</evidence>
<evidence type="ECO:0000313" key="2">
    <source>
        <dbReference type="Proteomes" id="UP001295423"/>
    </source>
</evidence>
<reference evidence="1" key="1">
    <citation type="submission" date="2023-08" db="EMBL/GenBank/DDBJ databases">
        <authorList>
            <person name="Audoor S."/>
            <person name="Bilcke G."/>
        </authorList>
    </citation>
    <scope>NUCLEOTIDE SEQUENCE</scope>
</reference>
<keyword evidence="2" id="KW-1185">Reference proteome</keyword>
<name>A0AAD2G624_9STRA</name>
<dbReference type="EMBL" id="CAKOGP040002169">
    <property type="protein sequence ID" value="CAJ1964110.1"/>
    <property type="molecule type" value="Genomic_DNA"/>
</dbReference>
<comment type="caution">
    <text evidence="1">The sequence shown here is derived from an EMBL/GenBank/DDBJ whole genome shotgun (WGS) entry which is preliminary data.</text>
</comment>
<dbReference type="Proteomes" id="UP001295423">
    <property type="component" value="Unassembled WGS sequence"/>
</dbReference>
<protein>
    <submittedName>
        <fullName evidence="1">Uncharacterized protein</fullName>
    </submittedName>
</protein>
<organism evidence="1 2">
    <name type="scientific">Cylindrotheca closterium</name>
    <dbReference type="NCBI Taxonomy" id="2856"/>
    <lineage>
        <taxon>Eukaryota</taxon>
        <taxon>Sar</taxon>
        <taxon>Stramenopiles</taxon>
        <taxon>Ochrophyta</taxon>
        <taxon>Bacillariophyta</taxon>
        <taxon>Bacillariophyceae</taxon>
        <taxon>Bacillariophycidae</taxon>
        <taxon>Bacillariales</taxon>
        <taxon>Bacillariaceae</taxon>
        <taxon>Cylindrotheca</taxon>
    </lineage>
</organism>
<sequence>MDSIPKAPDGWFQPCCLHYELEQFDPKDNRLGEGTTGRDSEDKEDRILMLRESHFLVPGIMAQIQRLMVGHETDLECNQLPSSYRDAKRPGEIVPPDVI</sequence>
<proteinExistence type="predicted"/>